<sequence>MCVIPYADAGKACRDGDDCQGSCRYTADGQPPADAPVTGTCQVSNDPCGCFATVEDGKLQAALCVD</sequence>
<organism evidence="1 2">
    <name type="scientific">Cystobacter fuscus (strain ATCC 25194 / DSM 2262 / NBRC 100088 / M29)</name>
    <dbReference type="NCBI Taxonomy" id="1242864"/>
    <lineage>
        <taxon>Bacteria</taxon>
        <taxon>Pseudomonadati</taxon>
        <taxon>Myxococcota</taxon>
        <taxon>Myxococcia</taxon>
        <taxon>Myxococcales</taxon>
        <taxon>Cystobacterineae</taxon>
        <taxon>Archangiaceae</taxon>
        <taxon>Cystobacter</taxon>
    </lineage>
</organism>
<comment type="caution">
    <text evidence="1">The sequence shown here is derived from an EMBL/GenBank/DDBJ whole genome shotgun (WGS) entry which is preliminary data.</text>
</comment>
<evidence type="ECO:0000313" key="2">
    <source>
        <dbReference type="Proteomes" id="UP000011682"/>
    </source>
</evidence>
<dbReference type="EMBL" id="ANAH02000022">
    <property type="protein sequence ID" value="EPX58743.1"/>
    <property type="molecule type" value="Genomic_DNA"/>
</dbReference>
<keyword evidence="2" id="KW-1185">Reference proteome</keyword>
<evidence type="ECO:0000313" key="1">
    <source>
        <dbReference type="EMBL" id="EPX58743.1"/>
    </source>
</evidence>
<name>S9QQ69_CYSF2</name>
<accession>S9QQ69</accession>
<dbReference type="Proteomes" id="UP000011682">
    <property type="component" value="Unassembled WGS sequence"/>
</dbReference>
<dbReference type="AlphaFoldDB" id="S9QQ69"/>
<protein>
    <submittedName>
        <fullName evidence="1">Uncharacterized protein</fullName>
    </submittedName>
</protein>
<reference evidence="1" key="1">
    <citation type="submission" date="2013-05" db="EMBL/GenBank/DDBJ databases">
        <title>Genome assembly of Cystobacter fuscus DSM 2262.</title>
        <authorList>
            <person name="Sharma G."/>
            <person name="Khatri I."/>
            <person name="Kaur C."/>
            <person name="Mayilraj S."/>
            <person name="Subramanian S."/>
        </authorList>
    </citation>
    <scope>NUCLEOTIDE SEQUENCE [LARGE SCALE GENOMIC DNA]</scope>
    <source>
        <strain evidence="1">DSM 2262</strain>
    </source>
</reference>
<proteinExistence type="predicted"/>
<gene>
    <name evidence="1" type="ORF">D187_003704</name>
</gene>